<feature type="region of interest" description="Disordered" evidence="1">
    <location>
        <begin position="1"/>
        <end position="135"/>
    </location>
</feature>
<reference evidence="2 3" key="1">
    <citation type="journal article" date="2010" name="Nature">
        <title>The sequence and de novo assembly of the giant panda genome.</title>
        <authorList>
            <person name="Li R."/>
            <person name="Fan W."/>
            <person name="Tian G."/>
            <person name="Zhu H."/>
            <person name="He L."/>
            <person name="Cai J."/>
            <person name="Huang Q."/>
            <person name="Cai Q."/>
            <person name="Li B."/>
            <person name="Bai Y."/>
            <person name="Zhang Z."/>
            <person name="Zhang Y."/>
            <person name="Wang W."/>
            <person name="Li J."/>
            <person name="Wei F."/>
            <person name="Li H."/>
            <person name="Jian M."/>
            <person name="Li J."/>
            <person name="Zhang Z."/>
            <person name="Nielsen R."/>
            <person name="Li D."/>
            <person name="Gu W."/>
            <person name="Yang Z."/>
            <person name="Xuan Z."/>
            <person name="Ryder O.A."/>
            <person name="Leung F.C."/>
            <person name="Zhou Y."/>
            <person name="Cao J."/>
            <person name="Sun X."/>
            <person name="Fu Y."/>
            <person name="Fang X."/>
            <person name="Guo X."/>
            <person name="Wang B."/>
            <person name="Hou R."/>
            <person name="Shen F."/>
            <person name="Mu B."/>
            <person name="Ni P."/>
            <person name="Lin R."/>
            <person name="Qian W."/>
            <person name="Wang G."/>
            <person name="Yu C."/>
            <person name="Nie W."/>
            <person name="Wang J."/>
            <person name="Wu Z."/>
            <person name="Liang H."/>
            <person name="Min J."/>
            <person name="Wu Q."/>
            <person name="Cheng S."/>
            <person name="Ruan J."/>
            <person name="Wang M."/>
            <person name="Shi Z."/>
            <person name="Wen M."/>
            <person name="Liu B."/>
            <person name="Ren X."/>
            <person name="Zheng H."/>
            <person name="Dong D."/>
            <person name="Cook K."/>
            <person name="Shan G."/>
            <person name="Zhang H."/>
            <person name="Kosiol C."/>
            <person name="Xie X."/>
            <person name="Lu Z."/>
            <person name="Zheng H."/>
            <person name="Li Y."/>
            <person name="Steiner C.C."/>
            <person name="Lam T.T."/>
            <person name="Lin S."/>
            <person name="Zhang Q."/>
            <person name="Li G."/>
            <person name="Tian J."/>
            <person name="Gong T."/>
            <person name="Liu H."/>
            <person name="Zhang D."/>
            <person name="Fang L."/>
            <person name="Ye C."/>
            <person name="Zhang J."/>
            <person name="Hu W."/>
            <person name="Xu A."/>
            <person name="Ren Y."/>
            <person name="Zhang G."/>
            <person name="Bruford M.W."/>
            <person name="Li Q."/>
            <person name="Ma L."/>
            <person name="Guo Y."/>
            <person name="An N."/>
            <person name="Hu Y."/>
            <person name="Zheng Y."/>
            <person name="Shi Y."/>
            <person name="Li Z."/>
            <person name="Liu Q."/>
            <person name="Chen Y."/>
            <person name="Zhao J."/>
            <person name="Qu N."/>
            <person name="Zhao S."/>
            <person name="Tian F."/>
            <person name="Wang X."/>
            <person name="Wang H."/>
            <person name="Xu L."/>
            <person name="Liu X."/>
            <person name="Vinar T."/>
            <person name="Wang Y."/>
            <person name="Lam T.W."/>
            <person name="Yiu S.M."/>
            <person name="Liu S."/>
            <person name="Zhang H."/>
            <person name="Li D."/>
            <person name="Huang Y."/>
            <person name="Wang X."/>
            <person name="Yang G."/>
            <person name="Jiang Z."/>
            <person name="Wang J."/>
            <person name="Qin N."/>
            <person name="Li L."/>
            <person name="Li J."/>
            <person name="Bolund L."/>
            <person name="Kristiansen K."/>
            <person name="Wong G.K."/>
            <person name="Olson M."/>
            <person name="Zhang X."/>
            <person name="Li S."/>
            <person name="Yang H."/>
            <person name="Wang J."/>
            <person name="Wang J."/>
        </authorList>
    </citation>
    <scope>NUCLEOTIDE SEQUENCE [LARGE SCALE GENOMIC DNA]</scope>
</reference>
<name>A0A7N5JT03_AILME</name>
<reference evidence="2" key="2">
    <citation type="submission" date="2025-08" db="UniProtKB">
        <authorList>
            <consortium name="Ensembl"/>
        </authorList>
    </citation>
    <scope>IDENTIFICATION</scope>
</reference>
<protein>
    <submittedName>
        <fullName evidence="2">Uncharacterized protein</fullName>
    </submittedName>
</protein>
<organism evidence="2 3">
    <name type="scientific">Ailuropoda melanoleuca</name>
    <name type="common">Giant panda</name>
    <dbReference type="NCBI Taxonomy" id="9646"/>
    <lineage>
        <taxon>Eukaryota</taxon>
        <taxon>Metazoa</taxon>
        <taxon>Chordata</taxon>
        <taxon>Craniata</taxon>
        <taxon>Vertebrata</taxon>
        <taxon>Euteleostomi</taxon>
        <taxon>Mammalia</taxon>
        <taxon>Eutheria</taxon>
        <taxon>Laurasiatheria</taxon>
        <taxon>Carnivora</taxon>
        <taxon>Caniformia</taxon>
        <taxon>Ursidae</taxon>
        <taxon>Ailuropoda</taxon>
    </lineage>
</organism>
<dbReference type="Ensembl" id="ENSAMET00000048969.1">
    <property type="protein sequence ID" value="ENSAMEP00000029855.1"/>
    <property type="gene ID" value="ENSAMEG00000023878.1"/>
</dbReference>
<sequence>MGVWVRGWRSGLLASSGERQARSSSTPRSPARLTSLSEGSKPAARGGCGGPAVTPIRTARGKAGRPRASFPLGGEGTPRKQDRRPRRAPFPPARRARSPAWDRSERGRCPAPRRAPPPPRPGPSPRSPLRPPPGTFNHVAVDGGAELLARALVEVLPVDDPHLLQESGLAALARAQEQDLHKPLHRRPLTGGKLLPGTLEAGDQVPDIALWALLPLSTLLGYVPAACCHRSRASFRGRWLEHYSDGRRESVRF</sequence>
<accession>A0A7N5JT03</accession>
<proteinExistence type="predicted"/>
<dbReference type="AlphaFoldDB" id="A0A7N5JT03"/>
<feature type="compositionally biased region" description="Pro residues" evidence="1">
    <location>
        <begin position="113"/>
        <end position="134"/>
    </location>
</feature>
<dbReference type="InParanoid" id="A0A7N5JT03"/>
<evidence type="ECO:0000313" key="3">
    <source>
        <dbReference type="Proteomes" id="UP000008912"/>
    </source>
</evidence>
<feature type="compositionally biased region" description="Low complexity" evidence="1">
    <location>
        <begin position="22"/>
        <end position="35"/>
    </location>
</feature>
<evidence type="ECO:0000313" key="2">
    <source>
        <dbReference type="Ensembl" id="ENSAMEP00000029855.1"/>
    </source>
</evidence>
<dbReference type="GeneTree" id="ENSGT00940000178967"/>
<keyword evidence="3" id="KW-1185">Reference proteome</keyword>
<reference evidence="2" key="3">
    <citation type="submission" date="2025-09" db="UniProtKB">
        <authorList>
            <consortium name="Ensembl"/>
        </authorList>
    </citation>
    <scope>IDENTIFICATION</scope>
</reference>
<dbReference type="Proteomes" id="UP000008912">
    <property type="component" value="Unassembled WGS sequence"/>
</dbReference>
<evidence type="ECO:0000256" key="1">
    <source>
        <dbReference type="SAM" id="MobiDB-lite"/>
    </source>
</evidence>